<organism evidence="1 2">
    <name type="scientific">Brassica campestris</name>
    <name type="common">Field mustard</name>
    <dbReference type="NCBI Taxonomy" id="3711"/>
    <lineage>
        <taxon>Eukaryota</taxon>
        <taxon>Viridiplantae</taxon>
        <taxon>Streptophyta</taxon>
        <taxon>Embryophyta</taxon>
        <taxon>Tracheophyta</taxon>
        <taxon>Spermatophyta</taxon>
        <taxon>Magnoliopsida</taxon>
        <taxon>eudicotyledons</taxon>
        <taxon>Gunneridae</taxon>
        <taxon>Pentapetalae</taxon>
        <taxon>rosids</taxon>
        <taxon>malvids</taxon>
        <taxon>Brassicales</taxon>
        <taxon>Brassicaceae</taxon>
        <taxon>Brassiceae</taxon>
        <taxon>Brassica</taxon>
    </lineage>
</organism>
<dbReference type="AlphaFoldDB" id="A0A8D9D9E3"/>
<accession>A0A8D9D9E3</accession>
<name>A0A8D9D9E3_BRACM</name>
<sequence>FSLDFLSAAKKKKVFTDLPPVRLRSVTGGSPLPLLPSFLFAFSILSQTLRRDTCCSGLSE</sequence>
<dbReference type="Gramene" id="A06p36090.2_BraZ1">
    <property type="protein sequence ID" value="A06p36090.2_BraZ1.CDS.1"/>
    <property type="gene ID" value="A06g36090.2_BraZ1"/>
</dbReference>
<dbReference type="EMBL" id="LS974622">
    <property type="protein sequence ID" value="CAG7871369.1"/>
    <property type="molecule type" value="Genomic_DNA"/>
</dbReference>
<dbReference type="Proteomes" id="UP000694005">
    <property type="component" value="Chromosome A06"/>
</dbReference>
<evidence type="ECO:0000313" key="2">
    <source>
        <dbReference type="Proteomes" id="UP000694005"/>
    </source>
</evidence>
<proteinExistence type="predicted"/>
<gene>
    <name evidence="1" type="ORF">BRAPAZ1V2_A06P36090.2</name>
</gene>
<feature type="non-terminal residue" evidence="1">
    <location>
        <position position="1"/>
    </location>
</feature>
<evidence type="ECO:0000313" key="1">
    <source>
        <dbReference type="EMBL" id="CAG7871369.1"/>
    </source>
</evidence>
<reference evidence="1 2" key="1">
    <citation type="submission" date="2021-07" db="EMBL/GenBank/DDBJ databases">
        <authorList>
            <consortium name="Genoscope - CEA"/>
            <person name="William W."/>
        </authorList>
    </citation>
    <scope>NUCLEOTIDE SEQUENCE [LARGE SCALE GENOMIC DNA]</scope>
</reference>
<protein>
    <submittedName>
        <fullName evidence="1">Uncharacterized protein</fullName>
    </submittedName>
</protein>